<dbReference type="PANTHER" id="PTHR32125">
    <property type="entry name" value="2-C-METHYL-D-ERYTHRITOL 4-PHOSPHATE CYTIDYLYLTRANSFERASE, CHLOROPLASTIC"/>
    <property type="match status" value="1"/>
</dbReference>
<evidence type="ECO:0000313" key="4">
    <source>
        <dbReference type="Proteomes" id="UP000190080"/>
    </source>
</evidence>
<dbReference type="Gene3D" id="3.90.550.10">
    <property type="entry name" value="Spore Coat Polysaccharide Biosynthesis Protein SpsA, Chain A"/>
    <property type="match status" value="1"/>
</dbReference>
<dbReference type="EC" id="2.7.7.40" evidence="3"/>
<dbReference type="InterPro" id="IPR029044">
    <property type="entry name" value="Nucleotide-diphossugar_trans"/>
</dbReference>
<evidence type="ECO:0000256" key="2">
    <source>
        <dbReference type="ARBA" id="ARBA00022695"/>
    </source>
</evidence>
<proteinExistence type="predicted"/>
<dbReference type="EMBL" id="MZGV01000001">
    <property type="protein sequence ID" value="OPJ65055.1"/>
    <property type="molecule type" value="Genomic_DNA"/>
</dbReference>
<dbReference type="AlphaFoldDB" id="A0A1V4IZ52"/>
<dbReference type="GO" id="GO:0047349">
    <property type="term" value="F:D-ribitol-5-phosphate cytidylyltransferase activity"/>
    <property type="evidence" value="ECO:0007669"/>
    <property type="project" value="UniProtKB-EC"/>
</dbReference>
<keyword evidence="2 3" id="KW-0548">Nucleotidyltransferase</keyword>
<reference evidence="3 4" key="1">
    <citation type="submission" date="2017-03" db="EMBL/GenBank/DDBJ databases">
        <title>Genome sequence of Clostridium oryzae DSM 28571.</title>
        <authorList>
            <person name="Poehlein A."/>
            <person name="Daniel R."/>
        </authorList>
    </citation>
    <scope>NUCLEOTIDE SEQUENCE [LARGE SCALE GENOMIC DNA]</scope>
    <source>
        <strain evidence="3 4">DSM 28571</strain>
    </source>
</reference>
<dbReference type="PANTHER" id="PTHR32125:SF8">
    <property type="entry name" value="RIBITOL-5-PHOSPHATE CYTIDYLYLTRANSFERASE"/>
    <property type="match status" value="1"/>
</dbReference>
<organism evidence="3 4">
    <name type="scientific">Clostridium oryzae</name>
    <dbReference type="NCBI Taxonomy" id="1450648"/>
    <lineage>
        <taxon>Bacteria</taxon>
        <taxon>Bacillati</taxon>
        <taxon>Bacillota</taxon>
        <taxon>Clostridia</taxon>
        <taxon>Eubacteriales</taxon>
        <taxon>Clostridiaceae</taxon>
        <taxon>Clostridium</taxon>
    </lineage>
</organism>
<evidence type="ECO:0000256" key="1">
    <source>
        <dbReference type="ARBA" id="ARBA00022679"/>
    </source>
</evidence>
<dbReference type="Pfam" id="PF01128">
    <property type="entry name" value="IspD"/>
    <property type="match status" value="1"/>
</dbReference>
<dbReference type="SUPFAM" id="SSF53448">
    <property type="entry name" value="Nucleotide-diphospho-sugar transferases"/>
    <property type="match status" value="1"/>
</dbReference>
<dbReference type="RefSeq" id="WP_242954271.1">
    <property type="nucleotide sequence ID" value="NZ_MZGV01000001.1"/>
</dbReference>
<keyword evidence="4" id="KW-1185">Reference proteome</keyword>
<dbReference type="STRING" id="1450648.CLORY_00550"/>
<protein>
    <submittedName>
        <fullName evidence="3">Putative ribitol-5-phosphate cytidylyltransferase</fullName>
        <ecNumber evidence="3">2.7.7.40</ecNumber>
    </submittedName>
</protein>
<name>A0A1V4IZ52_9CLOT</name>
<sequence>MGKYSVVLLAGGKGTRMNMDVPKQFLLLYGKPIIMHTIERLDTLKEVEDIVIVSPKQYFDKIDSMLKKFGISKKYTLAEAGATRQESTYNGLLKVENDIVIIHEAARPFVTAKEFKAIIEDKRENITYGSDIPFTVLRGTEYIEGVLERKELVNIQLPQKFNTAKIVEAHKRAREEGQQFTEDASIFYEYIGEKVAVLKGTEYNIKITKPIDLKIGEIIYKNYILGEE</sequence>
<keyword evidence="1 3" id="KW-0808">Transferase</keyword>
<accession>A0A1V4IZ52</accession>
<dbReference type="FunFam" id="3.90.550.10:FF:000003">
    <property type="entry name" value="2-C-methyl-D-erythritol 4-phosphate cytidylyltransferase"/>
    <property type="match status" value="1"/>
</dbReference>
<dbReference type="InterPro" id="IPR034683">
    <property type="entry name" value="IspD/TarI"/>
</dbReference>
<comment type="caution">
    <text evidence="3">The sequence shown here is derived from an EMBL/GenBank/DDBJ whole genome shotgun (WGS) entry which is preliminary data.</text>
</comment>
<dbReference type="GO" id="GO:0050518">
    <property type="term" value="F:2-C-methyl-D-erythritol 4-phosphate cytidylyltransferase activity"/>
    <property type="evidence" value="ECO:0007669"/>
    <property type="project" value="UniProtKB-ARBA"/>
</dbReference>
<evidence type="ECO:0000313" key="3">
    <source>
        <dbReference type="EMBL" id="OPJ65055.1"/>
    </source>
</evidence>
<dbReference type="InterPro" id="IPR050088">
    <property type="entry name" value="IspD/TarI_cytidylyltransf_bact"/>
</dbReference>
<dbReference type="CDD" id="cd02516">
    <property type="entry name" value="CDP-ME_synthetase"/>
    <property type="match status" value="1"/>
</dbReference>
<gene>
    <name evidence="3" type="primary">tarI</name>
    <name evidence="3" type="ORF">CLORY_00550</name>
</gene>
<dbReference type="Proteomes" id="UP000190080">
    <property type="component" value="Unassembled WGS sequence"/>
</dbReference>